<dbReference type="InterPro" id="IPR028606">
    <property type="entry name" value="Clp1"/>
</dbReference>
<dbReference type="OrthoDB" id="258143at2759"/>
<dbReference type="GO" id="GO:0051731">
    <property type="term" value="F:polynucleotide 5'-hydroxyl-kinase activity"/>
    <property type="evidence" value="ECO:0007669"/>
    <property type="project" value="InterPro"/>
</dbReference>
<evidence type="ECO:0000256" key="5">
    <source>
        <dbReference type="ARBA" id="ARBA00022741"/>
    </source>
</evidence>
<dbReference type="InterPro" id="IPR038238">
    <property type="entry name" value="Clp1_C_sf"/>
</dbReference>
<keyword evidence="5 8" id="KW-0547">Nucleotide-binding</keyword>
<dbReference type="Gene3D" id="2.60.120.1030">
    <property type="entry name" value="Clp1, DNA binding domain"/>
    <property type="match status" value="1"/>
</dbReference>
<feature type="binding site" evidence="8">
    <location>
        <begin position="173"/>
        <end position="178"/>
    </location>
    <ligand>
        <name>ATP</name>
        <dbReference type="ChEBI" id="CHEBI:30616"/>
    </ligand>
</feature>
<evidence type="ECO:0000256" key="1">
    <source>
        <dbReference type="ARBA" id="ARBA00004123"/>
    </source>
</evidence>
<dbReference type="GO" id="GO:0005849">
    <property type="term" value="C:mRNA cleavage factor complex"/>
    <property type="evidence" value="ECO:0007669"/>
    <property type="project" value="UniProtKB-UniRule"/>
</dbReference>
<keyword evidence="6 8" id="KW-0067">ATP-binding</keyword>
<keyword evidence="7 8" id="KW-0539">Nucleus</keyword>
<keyword evidence="13" id="KW-1185">Reference proteome</keyword>
<dbReference type="GO" id="GO:0005524">
    <property type="term" value="F:ATP binding"/>
    <property type="evidence" value="ECO:0007669"/>
    <property type="project" value="UniProtKB-UniRule"/>
</dbReference>
<comment type="subunit">
    <text evidence="8">Component of a pre-mRNA cleavage factor complex. Interacts directly with PCF11.</text>
</comment>
<dbReference type="Proteomes" id="UP000837801">
    <property type="component" value="Unassembled WGS sequence"/>
</dbReference>
<dbReference type="AlphaFoldDB" id="A0A9P0QUE2"/>
<dbReference type="InterPro" id="IPR045116">
    <property type="entry name" value="Clp1/Grc3"/>
</dbReference>
<evidence type="ECO:0000259" key="11">
    <source>
        <dbReference type="Pfam" id="PF16575"/>
    </source>
</evidence>
<evidence type="ECO:0000256" key="8">
    <source>
        <dbReference type="HAMAP-Rule" id="MF_03035"/>
    </source>
</evidence>
<dbReference type="Pfam" id="PF06807">
    <property type="entry name" value="Clp1"/>
    <property type="match status" value="1"/>
</dbReference>
<gene>
    <name evidence="8" type="primary">CLP1</name>
    <name evidence="12" type="ORF">CLIB1423_18S02982</name>
</gene>
<dbReference type="HAMAP" id="MF_03035">
    <property type="entry name" value="Clp1"/>
    <property type="match status" value="1"/>
</dbReference>
<feature type="binding site" evidence="8">
    <location>
        <position position="52"/>
    </location>
    <ligand>
        <name>ATP</name>
        <dbReference type="ChEBI" id="CHEBI:30616"/>
    </ligand>
</feature>
<evidence type="ECO:0000256" key="7">
    <source>
        <dbReference type="ARBA" id="ARBA00023242"/>
    </source>
</evidence>
<protein>
    <recommendedName>
        <fullName evidence="3">Polynucleotide 5'-hydroxyl-kinase GRC3</fullName>
    </recommendedName>
    <alternativeName>
        <fullName evidence="2">Polynucleotide 5'-hydroxyl-kinase grc3</fullName>
    </alternativeName>
</protein>
<evidence type="ECO:0000313" key="12">
    <source>
        <dbReference type="EMBL" id="CAH2354756.1"/>
    </source>
</evidence>
<evidence type="ECO:0000256" key="3">
    <source>
        <dbReference type="ARBA" id="ARBA00019824"/>
    </source>
</evidence>
<evidence type="ECO:0000256" key="2">
    <source>
        <dbReference type="ARBA" id="ARBA00018706"/>
    </source>
</evidence>
<dbReference type="InterPro" id="IPR038239">
    <property type="entry name" value="Clp1_N_sf"/>
</dbReference>
<dbReference type="Gene3D" id="3.40.50.300">
    <property type="entry name" value="P-loop containing nucleotide triphosphate hydrolases"/>
    <property type="match status" value="1"/>
</dbReference>
<name>A0A9P0QUE2_9ASCO</name>
<dbReference type="SUPFAM" id="SSF52540">
    <property type="entry name" value="P-loop containing nucleoside triphosphate hydrolases"/>
    <property type="match status" value="1"/>
</dbReference>
<dbReference type="GO" id="GO:0031124">
    <property type="term" value="P:mRNA 3'-end processing"/>
    <property type="evidence" value="ECO:0007669"/>
    <property type="project" value="UniProtKB-UniRule"/>
</dbReference>
<evidence type="ECO:0000256" key="4">
    <source>
        <dbReference type="ARBA" id="ARBA00022664"/>
    </source>
</evidence>
<dbReference type="InterPro" id="IPR032319">
    <property type="entry name" value="CLP1_P"/>
</dbReference>
<reference evidence="12" key="1">
    <citation type="submission" date="2022-03" db="EMBL/GenBank/DDBJ databases">
        <authorList>
            <person name="Legras J.-L."/>
            <person name="Devillers H."/>
            <person name="Grondin C."/>
        </authorList>
    </citation>
    <scope>NUCLEOTIDE SEQUENCE</scope>
    <source>
        <strain evidence="12">CLIB 1423</strain>
    </source>
</reference>
<dbReference type="PANTHER" id="PTHR12755">
    <property type="entry name" value="CLEAVAGE/POLYADENYLATION FACTOR IA SUBUNIT CLP1P"/>
    <property type="match status" value="1"/>
</dbReference>
<proteinExistence type="inferred from homology"/>
<evidence type="ECO:0000313" key="13">
    <source>
        <dbReference type="Proteomes" id="UP000837801"/>
    </source>
</evidence>
<dbReference type="Pfam" id="PF16573">
    <property type="entry name" value="CLP1_N"/>
    <property type="match status" value="1"/>
</dbReference>
<accession>A0A9P0QUE2</accession>
<feature type="binding site" evidence="8">
    <location>
        <position position="91"/>
    </location>
    <ligand>
        <name>ATP</name>
        <dbReference type="ChEBI" id="CHEBI:30616"/>
    </ligand>
</feature>
<dbReference type="PANTHER" id="PTHR12755:SF6">
    <property type="entry name" value="POLYRIBONUCLEOTIDE 5'-HYDROXYL-KINASE CLP1"/>
    <property type="match status" value="1"/>
</dbReference>
<dbReference type="Pfam" id="PF16575">
    <property type="entry name" value="CLP1_P"/>
    <property type="match status" value="1"/>
</dbReference>
<sequence>MKSRRQHLLSPFISAAMSVIPGFSTGVSTDSDIVVDSGSKKFTELHIPSQSEWRVEIPFQTVLKLNVVSGIAEIYGTELPNNVEMTFSGAKISIYAPQTESNTGCTIKYTTGIKKSNQSGMSSGSNGSENEITEYISEEESSMVQNINLHFVLESIRQQTNEGPRVMVIGNSQSGKTSLLKTLAAYALKMDRSPILVNLNPQEGVYSLPGSLTATPISDMFEVESTNGWGNTTTSGVTFHNPKQPIVKNYGFEKFNENMDLYKYQVSKLGVAVMSRLEEDAEVRQSGVLVDTPALTIKDFTIIENIVSDFEINMIVVIGNERLVIELRKKFRHKVNNPLNIVKLTKSGGVVEVDEAFVRNLQQQTIREYFYGTLKSPLSPYNTNIDFKDLVIYKTVESSEFNPSLAFLPSGDDFTPEVDDSDMMDEGNGNRKSNEFSLDKYYSKVEEPDASLLSNTILAITQLPANDKSAKNLMNTSVMGYAYVSDVDDAKKKMRILLPVPGTLPRNILIVTGIRYIE</sequence>
<dbReference type="InterPro" id="IPR032324">
    <property type="entry name" value="Clp1_N"/>
</dbReference>
<dbReference type="InterPro" id="IPR010655">
    <property type="entry name" value="Clp1_C"/>
</dbReference>
<evidence type="ECO:0000259" key="9">
    <source>
        <dbReference type="Pfam" id="PF06807"/>
    </source>
</evidence>
<feature type="domain" description="Clp1 C-terminal" evidence="9">
    <location>
        <begin position="378"/>
        <end position="518"/>
    </location>
</feature>
<keyword evidence="4 8" id="KW-0507">mRNA processing</keyword>
<dbReference type="Gene3D" id="2.40.30.330">
    <property type="entry name" value="Pre-mRNA cleavage complex subunit Clp1, C-terminal domain"/>
    <property type="match status" value="1"/>
</dbReference>
<comment type="similarity">
    <text evidence="8">Belongs to the Clp1 family. Clp1 subfamily.</text>
</comment>
<dbReference type="EMBL" id="CAKXYY010000018">
    <property type="protein sequence ID" value="CAH2354756.1"/>
    <property type="molecule type" value="Genomic_DNA"/>
</dbReference>
<feature type="domain" description="Clp1 N-terminal" evidence="10">
    <location>
        <begin position="47"/>
        <end position="159"/>
    </location>
</feature>
<dbReference type="GO" id="GO:0006388">
    <property type="term" value="P:tRNA splicing, via endonucleolytic cleavage and ligation"/>
    <property type="evidence" value="ECO:0007669"/>
    <property type="project" value="TreeGrafter"/>
</dbReference>
<comment type="function">
    <text evidence="8">Required for endonucleolytic cleavage during polyadenylation-dependent pre-mRNA 3'-end formation.</text>
</comment>
<comment type="caution">
    <text evidence="12">The sequence shown here is derived from an EMBL/GenBank/DDBJ whole genome shotgun (WGS) entry which is preliminary data.</text>
</comment>
<evidence type="ECO:0000259" key="10">
    <source>
        <dbReference type="Pfam" id="PF16573"/>
    </source>
</evidence>
<organism evidence="12 13">
    <name type="scientific">[Candida] railenensis</name>
    <dbReference type="NCBI Taxonomy" id="45579"/>
    <lineage>
        <taxon>Eukaryota</taxon>
        <taxon>Fungi</taxon>
        <taxon>Dikarya</taxon>
        <taxon>Ascomycota</taxon>
        <taxon>Saccharomycotina</taxon>
        <taxon>Pichiomycetes</taxon>
        <taxon>Debaryomycetaceae</taxon>
        <taxon>Kurtzmaniella</taxon>
    </lineage>
</organism>
<comment type="subcellular location">
    <subcellularLocation>
        <location evidence="1 8">Nucleus</location>
    </subcellularLocation>
</comment>
<evidence type="ECO:0000256" key="6">
    <source>
        <dbReference type="ARBA" id="ARBA00022840"/>
    </source>
</evidence>
<dbReference type="InterPro" id="IPR027417">
    <property type="entry name" value="P-loop_NTPase"/>
</dbReference>
<feature type="domain" description="Clp1 P-loop" evidence="11">
    <location>
        <begin position="170"/>
        <end position="372"/>
    </location>
</feature>